<evidence type="ECO:0000313" key="2">
    <source>
        <dbReference type="EMBL" id="MDO3658603.1"/>
    </source>
</evidence>
<evidence type="ECO:0000256" key="1">
    <source>
        <dbReference type="SAM" id="SignalP"/>
    </source>
</evidence>
<dbReference type="Proteomes" id="UP001168902">
    <property type="component" value="Unassembled WGS sequence"/>
</dbReference>
<organism evidence="2 3">
    <name type="scientific">Acinetobacter genomosp. 15BJ</name>
    <dbReference type="NCBI Taxonomy" id="106651"/>
    <lineage>
        <taxon>Bacteria</taxon>
        <taxon>Pseudomonadati</taxon>
        <taxon>Pseudomonadota</taxon>
        <taxon>Gammaproteobacteria</taxon>
        <taxon>Moraxellales</taxon>
        <taxon>Moraxellaceae</taxon>
        <taxon>Acinetobacter</taxon>
    </lineage>
</organism>
<gene>
    <name evidence="2" type="ORF">Q3V53_15650</name>
</gene>
<evidence type="ECO:0000313" key="3">
    <source>
        <dbReference type="Proteomes" id="UP001168902"/>
    </source>
</evidence>
<proteinExistence type="predicted"/>
<feature type="chain" id="PRO_5045173181" description="Lipoprotein" evidence="1">
    <location>
        <begin position="26"/>
        <end position="61"/>
    </location>
</feature>
<keyword evidence="3" id="KW-1185">Reference proteome</keyword>
<protein>
    <recommendedName>
        <fullName evidence="4">Lipoprotein</fullName>
    </recommendedName>
</protein>
<reference evidence="2 3" key="1">
    <citation type="submission" date="2023-07" db="EMBL/GenBank/DDBJ databases">
        <title>A novel proteolytic Acinetobacter species.</title>
        <authorList>
            <person name="Nemec A."/>
            <person name="Radolfova-Krizova L."/>
        </authorList>
    </citation>
    <scope>NUCLEOTIDE SEQUENCE [LARGE SCALE GENOMIC DNA]</scope>
    <source>
        <strain evidence="2 3">NIPH 1865</strain>
    </source>
</reference>
<comment type="caution">
    <text evidence="2">The sequence shown here is derived from an EMBL/GenBank/DDBJ whole genome shotgun (WGS) entry which is preliminary data.</text>
</comment>
<dbReference type="RefSeq" id="WP_032882136.1">
    <property type="nucleotide sequence ID" value="NZ_JAKZGC010000025.1"/>
</dbReference>
<dbReference type="EMBL" id="JAUMJH010000044">
    <property type="protein sequence ID" value="MDO3658603.1"/>
    <property type="molecule type" value="Genomic_DNA"/>
</dbReference>
<keyword evidence="1" id="KW-0732">Signal</keyword>
<accession>A0ABT8UZX3</accession>
<feature type="signal peptide" evidence="1">
    <location>
        <begin position="1"/>
        <end position="25"/>
    </location>
</feature>
<sequence>MNNFNIFGILFVSFLCMSCSNGQSAAQANADTQDFVKKLNPQHRFKVHGCARGVGGGKGKY</sequence>
<evidence type="ECO:0008006" key="4">
    <source>
        <dbReference type="Google" id="ProtNLM"/>
    </source>
</evidence>
<name>A0ABT8UZX3_9GAMM</name>